<accession>G8R210</accession>
<dbReference type="KEGG" id="oho:Oweho_3005"/>
<evidence type="ECO:0000313" key="2">
    <source>
        <dbReference type="EMBL" id="AEV33960.1"/>
    </source>
</evidence>
<name>G8R210_OWEHD</name>
<dbReference type="Gene3D" id="3.30.70.790">
    <property type="entry name" value="UreE, C-terminal domain"/>
    <property type="match status" value="1"/>
</dbReference>
<dbReference type="AlphaFoldDB" id="G8R210"/>
<reference evidence="2 3" key="1">
    <citation type="journal article" date="2012" name="Stand. Genomic Sci.">
        <title>Genome sequence of the orange-pigmented seawater bacterium Owenweeksia hongkongensis type strain (UST20020801(T)).</title>
        <authorList>
            <person name="Riedel T."/>
            <person name="Held B."/>
            <person name="Nolan M."/>
            <person name="Lucas S."/>
            <person name="Lapidus A."/>
            <person name="Tice H."/>
            <person name="Del Rio T.G."/>
            <person name="Cheng J.F."/>
            <person name="Han C."/>
            <person name="Tapia R."/>
            <person name="Goodwin L.A."/>
            <person name="Pitluck S."/>
            <person name="Liolios K."/>
            <person name="Mavromatis K."/>
            <person name="Pagani I."/>
            <person name="Ivanova N."/>
            <person name="Mikhailova N."/>
            <person name="Pati A."/>
            <person name="Chen A."/>
            <person name="Palaniappan K."/>
            <person name="Rohde M."/>
            <person name="Tindall B.J."/>
            <person name="Detter J.C."/>
            <person name="Goker M."/>
            <person name="Woyke T."/>
            <person name="Bristow J."/>
            <person name="Eisen J.A."/>
            <person name="Markowitz V."/>
            <person name="Hugenholtz P."/>
            <person name="Klenk H.P."/>
            <person name="Kyrpides N.C."/>
        </authorList>
    </citation>
    <scope>NUCLEOTIDE SEQUENCE</scope>
    <source>
        <strain evidence="3">DSM 17368 / JCM 12287 / NRRL B-23963</strain>
    </source>
</reference>
<evidence type="ECO:0000313" key="3">
    <source>
        <dbReference type="Proteomes" id="UP000005631"/>
    </source>
</evidence>
<sequence length="67" mass="7584">MAELVTIAEFDNVNQAHVLKARLQSEGIRVYLLNENLNSILPGAFSMVKVQVDLNDSFRAMDVLYEE</sequence>
<dbReference type="Proteomes" id="UP000005631">
    <property type="component" value="Chromosome"/>
</dbReference>
<organism evidence="2 3">
    <name type="scientific">Owenweeksia hongkongensis (strain DSM 17368 / CIP 108786 / JCM 12287 / NRRL B-23963 / UST20020801)</name>
    <dbReference type="NCBI Taxonomy" id="926562"/>
    <lineage>
        <taxon>Bacteria</taxon>
        <taxon>Pseudomonadati</taxon>
        <taxon>Bacteroidota</taxon>
        <taxon>Flavobacteriia</taxon>
        <taxon>Flavobacteriales</taxon>
        <taxon>Owenweeksiaceae</taxon>
        <taxon>Owenweeksia</taxon>
    </lineage>
</organism>
<dbReference type="SUPFAM" id="SSF54913">
    <property type="entry name" value="GlnB-like"/>
    <property type="match status" value="1"/>
</dbReference>
<dbReference type="HOGENOM" id="CLU_2808315_0_0_10"/>
<keyword evidence="3" id="KW-1185">Reference proteome</keyword>
<protein>
    <recommendedName>
        <fullName evidence="1">DUF2007 domain-containing protein</fullName>
    </recommendedName>
</protein>
<dbReference type="RefSeq" id="WP_014203307.1">
    <property type="nucleotide sequence ID" value="NC_016599.1"/>
</dbReference>
<dbReference type="InterPro" id="IPR011322">
    <property type="entry name" value="N-reg_PII-like_a/b"/>
</dbReference>
<proteinExistence type="predicted"/>
<gene>
    <name evidence="2" type="ordered locus">Oweho_3005</name>
</gene>
<evidence type="ECO:0000259" key="1">
    <source>
        <dbReference type="Pfam" id="PF09413"/>
    </source>
</evidence>
<feature type="domain" description="DUF2007" evidence="1">
    <location>
        <begin position="5"/>
        <end position="65"/>
    </location>
</feature>
<dbReference type="OrthoDB" id="8480302at2"/>
<dbReference type="STRING" id="926562.Oweho_3005"/>
<dbReference type="Pfam" id="PF09413">
    <property type="entry name" value="DUF2007"/>
    <property type="match status" value="1"/>
</dbReference>
<dbReference type="InterPro" id="IPR018551">
    <property type="entry name" value="DUF2007"/>
</dbReference>
<dbReference type="EMBL" id="CP003156">
    <property type="protein sequence ID" value="AEV33960.1"/>
    <property type="molecule type" value="Genomic_DNA"/>
</dbReference>